<evidence type="ECO:0000313" key="2">
    <source>
        <dbReference type="Proteomes" id="UP000199184"/>
    </source>
</evidence>
<evidence type="ECO:0000313" key="1">
    <source>
        <dbReference type="EMBL" id="SCB34659.1"/>
    </source>
</evidence>
<dbReference type="EMBL" id="FMAI01000006">
    <property type="protein sequence ID" value="SCB34659.1"/>
    <property type="molecule type" value="Genomic_DNA"/>
</dbReference>
<reference evidence="2" key="1">
    <citation type="submission" date="2016-08" db="EMBL/GenBank/DDBJ databases">
        <authorList>
            <person name="Varghese N."/>
            <person name="Submissions Spin"/>
        </authorList>
    </citation>
    <scope>NUCLEOTIDE SEQUENCE [LARGE SCALE GENOMIC DNA]</scope>
    <source>
        <strain evidence="2">ERR11</strain>
    </source>
</reference>
<gene>
    <name evidence="1" type="ORF">GA0061098_1006263</name>
</gene>
<proteinExistence type="predicted"/>
<dbReference type="Proteomes" id="UP000199184">
    <property type="component" value="Unassembled WGS sequence"/>
</dbReference>
<organism evidence="1 2">
    <name type="scientific">Bradyrhizobium shewense</name>
    <dbReference type="NCBI Taxonomy" id="1761772"/>
    <lineage>
        <taxon>Bacteria</taxon>
        <taxon>Pseudomonadati</taxon>
        <taxon>Pseudomonadota</taxon>
        <taxon>Alphaproteobacteria</taxon>
        <taxon>Hyphomicrobiales</taxon>
        <taxon>Nitrobacteraceae</taxon>
        <taxon>Bradyrhizobium</taxon>
    </lineage>
</organism>
<keyword evidence="2" id="KW-1185">Reference proteome</keyword>
<sequence length="57" mass="6392">MRPHFSRVFRVAPIRNLPVTRMRASYLQETYRRKAGTIMNGIIPSTTLASAKASSAL</sequence>
<protein>
    <submittedName>
        <fullName evidence="1">Uncharacterized protein</fullName>
    </submittedName>
</protein>
<dbReference type="AlphaFoldDB" id="A0A1C3W3T7"/>
<accession>A0A1C3W3T7</accession>
<name>A0A1C3W3T7_9BRAD</name>